<dbReference type="InterPro" id="IPR000592">
    <property type="entry name" value="Ribosomal_eS27"/>
</dbReference>
<dbReference type="EMBL" id="KV453842">
    <property type="protein sequence ID" value="ODV89920.1"/>
    <property type="molecule type" value="Genomic_DNA"/>
</dbReference>
<evidence type="ECO:0000313" key="7">
    <source>
        <dbReference type="Proteomes" id="UP000095023"/>
    </source>
</evidence>
<dbReference type="GO" id="GO:0022627">
    <property type="term" value="C:cytosolic small ribosomal subunit"/>
    <property type="evidence" value="ECO:0007669"/>
    <property type="project" value="UniProtKB-ARBA"/>
</dbReference>
<dbReference type="GO" id="GO:0006412">
    <property type="term" value="P:translation"/>
    <property type="evidence" value="ECO:0007669"/>
    <property type="project" value="InterPro"/>
</dbReference>
<keyword evidence="4 5" id="KW-0687">Ribonucleoprotein</keyword>
<sequence length="82" mass="8935">MALAQDLLHPSAASEARKHKLKQLVQGPRSFFMDVRCPGCYSLATVFSHSQTVMICEGCSTVLCHPSGGKARLTPGTSFRRK</sequence>
<dbReference type="AlphaFoldDB" id="A0A1E4TDS7"/>
<proteinExistence type="inferred from homology"/>
<dbReference type="GO" id="GO:0003735">
    <property type="term" value="F:structural constituent of ribosome"/>
    <property type="evidence" value="ECO:0007669"/>
    <property type="project" value="InterPro"/>
</dbReference>
<dbReference type="FunFam" id="2.20.25.100:FF:000001">
    <property type="entry name" value="40S ribosomal protein S27"/>
    <property type="match status" value="1"/>
</dbReference>
<organism evidence="6 7">
    <name type="scientific">Tortispora caseinolytica NRRL Y-17796</name>
    <dbReference type="NCBI Taxonomy" id="767744"/>
    <lineage>
        <taxon>Eukaryota</taxon>
        <taxon>Fungi</taxon>
        <taxon>Dikarya</taxon>
        <taxon>Ascomycota</taxon>
        <taxon>Saccharomycotina</taxon>
        <taxon>Trigonopsidomycetes</taxon>
        <taxon>Trigonopsidales</taxon>
        <taxon>Trigonopsidaceae</taxon>
        <taxon>Tortispora</taxon>
    </lineage>
</organism>
<dbReference type="PANTHER" id="PTHR11594">
    <property type="entry name" value="40S RIBOSOMAL PROTEIN S27"/>
    <property type="match status" value="1"/>
</dbReference>
<comment type="similarity">
    <text evidence="1 5">Belongs to the eukaryotic ribosomal protein eS27 family.</text>
</comment>
<dbReference type="InterPro" id="IPR023407">
    <property type="entry name" value="Ribosomal_eS27_Zn-bd_dom_sf"/>
</dbReference>
<evidence type="ECO:0000256" key="3">
    <source>
        <dbReference type="ARBA" id="ARBA00022980"/>
    </source>
</evidence>
<dbReference type="GO" id="GO:0008270">
    <property type="term" value="F:zinc ion binding"/>
    <property type="evidence" value="ECO:0007669"/>
    <property type="project" value="UniProtKB-KW"/>
</dbReference>
<dbReference type="InterPro" id="IPR011332">
    <property type="entry name" value="Ribosomal_zn-bd"/>
</dbReference>
<evidence type="ECO:0000256" key="2">
    <source>
        <dbReference type="ARBA" id="ARBA00022833"/>
    </source>
</evidence>
<reference evidence="7" key="1">
    <citation type="submission" date="2016-02" db="EMBL/GenBank/DDBJ databases">
        <title>Comparative genomics of biotechnologically important yeasts.</title>
        <authorList>
            <consortium name="DOE Joint Genome Institute"/>
            <person name="Riley R."/>
            <person name="Haridas S."/>
            <person name="Wolfe K.H."/>
            <person name="Lopes M.R."/>
            <person name="Hittinger C.T."/>
            <person name="Goker M."/>
            <person name="Salamov A."/>
            <person name="Wisecaver J."/>
            <person name="Long T.M."/>
            <person name="Aerts A.L."/>
            <person name="Barry K."/>
            <person name="Choi C."/>
            <person name="Clum A."/>
            <person name="Coughlan A.Y."/>
            <person name="Deshpande S."/>
            <person name="Douglass A.P."/>
            <person name="Hanson S.J."/>
            <person name="Klenk H.-P."/>
            <person name="Labutti K."/>
            <person name="Lapidus A."/>
            <person name="Lindquist E."/>
            <person name="Lipzen A."/>
            <person name="Meier-Kolthoff J.P."/>
            <person name="Ohm R.A."/>
            <person name="Otillar R.P."/>
            <person name="Pangilinan J."/>
            <person name="Peng Y."/>
            <person name="Rokas A."/>
            <person name="Rosa C.A."/>
            <person name="Scheuner C."/>
            <person name="Sibirny A.A."/>
            <person name="Slot J.C."/>
            <person name="Stielow J.B."/>
            <person name="Sun H."/>
            <person name="Kurtzman C.P."/>
            <person name="Blackwell M."/>
            <person name="Jeffries T.W."/>
            <person name="Grigoriev I.V."/>
        </authorList>
    </citation>
    <scope>NUCLEOTIDE SEQUENCE [LARGE SCALE GENOMIC DNA]</scope>
    <source>
        <strain evidence="7">NRRL Y-17796</strain>
    </source>
</reference>
<dbReference type="SUPFAM" id="SSF57829">
    <property type="entry name" value="Zn-binding ribosomal proteins"/>
    <property type="match status" value="1"/>
</dbReference>
<evidence type="ECO:0000256" key="1">
    <source>
        <dbReference type="ARBA" id="ARBA00010919"/>
    </source>
</evidence>
<comment type="cofactor">
    <cofactor evidence="5">
        <name>Zn(2+)</name>
        <dbReference type="ChEBI" id="CHEBI:29105"/>
    </cofactor>
    <text evidence="5">Binds 1 zinc ion per subunit.</text>
</comment>
<keyword evidence="5" id="KW-0863">Zinc-finger</keyword>
<accession>A0A1E4TDS7</accession>
<dbReference type="Pfam" id="PF01667">
    <property type="entry name" value="Ribosomal_S27e"/>
    <property type="match status" value="1"/>
</dbReference>
<name>A0A1E4TDS7_9ASCO</name>
<evidence type="ECO:0000256" key="4">
    <source>
        <dbReference type="ARBA" id="ARBA00023274"/>
    </source>
</evidence>
<keyword evidence="5" id="KW-0479">Metal-binding</keyword>
<gene>
    <name evidence="6" type="ORF">CANCADRAFT_56555</name>
</gene>
<dbReference type="HAMAP" id="MF_00371">
    <property type="entry name" value="Ribosomal_eS27"/>
    <property type="match status" value="1"/>
</dbReference>
<dbReference type="Proteomes" id="UP000095023">
    <property type="component" value="Unassembled WGS sequence"/>
</dbReference>
<evidence type="ECO:0000256" key="5">
    <source>
        <dbReference type="RuleBase" id="RU000671"/>
    </source>
</evidence>
<evidence type="ECO:0000313" key="6">
    <source>
        <dbReference type="EMBL" id="ODV89920.1"/>
    </source>
</evidence>
<dbReference type="Gene3D" id="2.20.25.100">
    <property type="entry name" value="Zn-binding ribosomal proteins"/>
    <property type="match status" value="1"/>
</dbReference>
<keyword evidence="2 5" id="KW-0862">Zinc</keyword>
<dbReference type="PROSITE" id="PS01168">
    <property type="entry name" value="RIBOSOMAL_S27E"/>
    <property type="match status" value="1"/>
</dbReference>
<protein>
    <recommendedName>
        <fullName evidence="5">40S ribosomal protein S27</fullName>
    </recommendedName>
</protein>
<keyword evidence="7" id="KW-1185">Reference proteome</keyword>
<keyword evidence="3 5" id="KW-0689">Ribosomal protein</keyword>
<dbReference type="OrthoDB" id="5567124at2759"/>